<protein>
    <submittedName>
        <fullName evidence="1">Uncharacterized protein</fullName>
    </submittedName>
</protein>
<reference evidence="1" key="1">
    <citation type="submission" date="2020-05" db="EMBL/GenBank/DDBJ databases">
        <title>Large-scale comparative analyses of tick genomes elucidate their genetic diversity and vector capacities.</title>
        <authorList>
            <person name="Jia N."/>
            <person name="Wang J."/>
            <person name="Shi W."/>
            <person name="Du L."/>
            <person name="Sun Y."/>
            <person name="Zhan W."/>
            <person name="Jiang J."/>
            <person name="Wang Q."/>
            <person name="Zhang B."/>
            <person name="Ji P."/>
            <person name="Sakyi L.B."/>
            <person name="Cui X."/>
            <person name="Yuan T."/>
            <person name="Jiang B."/>
            <person name="Yang W."/>
            <person name="Lam T.T.-Y."/>
            <person name="Chang Q."/>
            <person name="Ding S."/>
            <person name="Wang X."/>
            <person name="Zhu J."/>
            <person name="Ruan X."/>
            <person name="Zhao L."/>
            <person name="Wei J."/>
            <person name="Que T."/>
            <person name="Du C."/>
            <person name="Cheng J."/>
            <person name="Dai P."/>
            <person name="Han X."/>
            <person name="Huang E."/>
            <person name="Gao Y."/>
            <person name="Liu J."/>
            <person name="Shao H."/>
            <person name="Ye R."/>
            <person name="Li L."/>
            <person name="Wei W."/>
            <person name="Wang X."/>
            <person name="Wang C."/>
            <person name="Yang T."/>
            <person name="Huo Q."/>
            <person name="Li W."/>
            <person name="Guo W."/>
            <person name="Chen H."/>
            <person name="Zhou L."/>
            <person name="Ni X."/>
            <person name="Tian J."/>
            <person name="Zhou Y."/>
            <person name="Sheng Y."/>
            <person name="Liu T."/>
            <person name="Pan Y."/>
            <person name="Xia L."/>
            <person name="Li J."/>
            <person name="Zhao F."/>
            <person name="Cao W."/>
        </authorList>
    </citation>
    <scope>NUCLEOTIDE SEQUENCE</scope>
    <source>
        <strain evidence="1">Dsil-2018</strain>
    </source>
</reference>
<evidence type="ECO:0000313" key="1">
    <source>
        <dbReference type="EMBL" id="KAH7959528.1"/>
    </source>
</evidence>
<dbReference type="EMBL" id="CM023472">
    <property type="protein sequence ID" value="KAH7959528.1"/>
    <property type="molecule type" value="Genomic_DNA"/>
</dbReference>
<dbReference type="Proteomes" id="UP000821865">
    <property type="component" value="Chromosome 3"/>
</dbReference>
<comment type="caution">
    <text evidence="1">The sequence shown here is derived from an EMBL/GenBank/DDBJ whole genome shotgun (WGS) entry which is preliminary data.</text>
</comment>
<accession>A0ACB8D587</accession>
<sequence>MITSLFGVLFARSSPTHKPDKDYIGDEFALVLHLMKFHTQDRHRVPLYVESVVPTYMEFDFKKLFRLSRSTCGALIKKFEASSYYPEGTRGRPQISAEKTLLIALT</sequence>
<proteinExistence type="predicted"/>
<keyword evidence="2" id="KW-1185">Reference proteome</keyword>
<gene>
    <name evidence="1" type="ORF">HPB49_011642</name>
</gene>
<organism evidence="1 2">
    <name type="scientific">Dermacentor silvarum</name>
    <name type="common">Tick</name>
    <dbReference type="NCBI Taxonomy" id="543639"/>
    <lineage>
        <taxon>Eukaryota</taxon>
        <taxon>Metazoa</taxon>
        <taxon>Ecdysozoa</taxon>
        <taxon>Arthropoda</taxon>
        <taxon>Chelicerata</taxon>
        <taxon>Arachnida</taxon>
        <taxon>Acari</taxon>
        <taxon>Parasitiformes</taxon>
        <taxon>Ixodida</taxon>
        <taxon>Ixodoidea</taxon>
        <taxon>Ixodidae</taxon>
        <taxon>Rhipicephalinae</taxon>
        <taxon>Dermacentor</taxon>
    </lineage>
</organism>
<evidence type="ECO:0000313" key="2">
    <source>
        <dbReference type="Proteomes" id="UP000821865"/>
    </source>
</evidence>
<name>A0ACB8D587_DERSI</name>